<feature type="domain" description="VTT" evidence="7">
    <location>
        <begin position="34"/>
        <end position="157"/>
    </location>
</feature>
<dbReference type="Pfam" id="PF09335">
    <property type="entry name" value="VTT_dom"/>
    <property type="match status" value="1"/>
</dbReference>
<dbReference type="PANTHER" id="PTHR42709:SF6">
    <property type="entry name" value="UNDECAPRENYL PHOSPHATE TRANSPORTER A"/>
    <property type="match status" value="1"/>
</dbReference>
<dbReference type="InterPro" id="IPR032816">
    <property type="entry name" value="VTT_dom"/>
</dbReference>
<keyword evidence="9" id="KW-1185">Reference proteome</keyword>
<reference evidence="8 9" key="1">
    <citation type="submission" date="2022-06" db="EMBL/GenBank/DDBJ databases">
        <title>Halogeometricum sp. a new haloarchaeum isolate from saline soil.</title>
        <authorList>
            <person name="Strakova D."/>
            <person name="Galisteo C."/>
            <person name="Sanchez-Porro C."/>
            <person name="Ventosa A."/>
        </authorList>
    </citation>
    <scope>NUCLEOTIDE SEQUENCE [LARGE SCALE GENOMIC DNA]</scope>
    <source>
        <strain evidence="9">S3BR25-2</strain>
    </source>
</reference>
<dbReference type="Proteomes" id="UP001254813">
    <property type="component" value="Unassembled WGS sequence"/>
</dbReference>
<dbReference type="PANTHER" id="PTHR42709">
    <property type="entry name" value="ALKALINE PHOSPHATASE LIKE PROTEIN"/>
    <property type="match status" value="1"/>
</dbReference>
<organism evidence="8 9">
    <name type="scientific">Halogeometricum luteum</name>
    <dbReference type="NCBI Taxonomy" id="2950537"/>
    <lineage>
        <taxon>Archaea</taxon>
        <taxon>Methanobacteriati</taxon>
        <taxon>Methanobacteriota</taxon>
        <taxon>Stenosarchaea group</taxon>
        <taxon>Halobacteria</taxon>
        <taxon>Halobacteriales</taxon>
        <taxon>Haloferacaceae</taxon>
        <taxon>Halogeometricum</taxon>
    </lineage>
</organism>
<dbReference type="EMBL" id="JAMQOQ010000003">
    <property type="protein sequence ID" value="MDS0295148.1"/>
    <property type="molecule type" value="Genomic_DNA"/>
</dbReference>
<feature type="transmembrane region" description="Helical" evidence="6">
    <location>
        <begin position="54"/>
        <end position="73"/>
    </location>
</feature>
<feature type="transmembrane region" description="Helical" evidence="6">
    <location>
        <begin position="140"/>
        <end position="161"/>
    </location>
</feature>
<evidence type="ECO:0000256" key="3">
    <source>
        <dbReference type="ARBA" id="ARBA00022692"/>
    </source>
</evidence>
<evidence type="ECO:0000256" key="6">
    <source>
        <dbReference type="SAM" id="Phobius"/>
    </source>
</evidence>
<evidence type="ECO:0000313" key="8">
    <source>
        <dbReference type="EMBL" id="MDS0295148.1"/>
    </source>
</evidence>
<keyword evidence="3 6" id="KW-0812">Transmembrane</keyword>
<comment type="subcellular location">
    <subcellularLocation>
        <location evidence="1">Cell membrane</location>
        <topology evidence="1">Multi-pass membrane protein</topology>
    </subcellularLocation>
</comment>
<protein>
    <submittedName>
        <fullName evidence="8">VTT domain-containing protein</fullName>
    </submittedName>
</protein>
<feature type="transmembrane region" description="Helical" evidence="6">
    <location>
        <begin position="182"/>
        <end position="208"/>
    </location>
</feature>
<keyword evidence="2" id="KW-1003">Cell membrane</keyword>
<evidence type="ECO:0000256" key="4">
    <source>
        <dbReference type="ARBA" id="ARBA00022989"/>
    </source>
</evidence>
<dbReference type="InterPro" id="IPR051311">
    <property type="entry name" value="DedA_domain"/>
</dbReference>
<gene>
    <name evidence="8" type="ORF">NDI79_13280</name>
</gene>
<evidence type="ECO:0000313" key="9">
    <source>
        <dbReference type="Proteomes" id="UP001254813"/>
    </source>
</evidence>
<feature type="transmembrane region" description="Helical" evidence="6">
    <location>
        <begin position="113"/>
        <end position="134"/>
    </location>
</feature>
<accession>A0ABU2G4S9</accession>
<sequence>MSITQTLLELLVRYGYIGIFVFTFLETSMLFPFLPSEVVVPAIAAVAVASTQGAVVFALAGAAGGTLGGLFAYRAFGTKGASAAEAYGGRINVSQTEIDRGQRLFNRWGKHSVLWGRFLPFVRSVVSVPAGFAGMNVVRFTVYTAVGTFLFNLAVAALLLYGKRQFDRLGFRHLAAELLRIGGAYAASNPLVAVLAAAAAVAAVGFGVHRMVSAEA</sequence>
<comment type="caution">
    <text evidence="8">The sequence shown here is derived from an EMBL/GenBank/DDBJ whole genome shotgun (WGS) entry which is preliminary data.</text>
</comment>
<dbReference type="RefSeq" id="WP_310929006.1">
    <property type="nucleotide sequence ID" value="NZ_JAMQOQ010000003.1"/>
</dbReference>
<feature type="transmembrane region" description="Helical" evidence="6">
    <location>
        <begin position="12"/>
        <end position="34"/>
    </location>
</feature>
<keyword evidence="4 6" id="KW-1133">Transmembrane helix</keyword>
<keyword evidence="5 6" id="KW-0472">Membrane</keyword>
<proteinExistence type="predicted"/>
<evidence type="ECO:0000256" key="5">
    <source>
        <dbReference type="ARBA" id="ARBA00023136"/>
    </source>
</evidence>
<evidence type="ECO:0000256" key="2">
    <source>
        <dbReference type="ARBA" id="ARBA00022475"/>
    </source>
</evidence>
<evidence type="ECO:0000256" key="1">
    <source>
        <dbReference type="ARBA" id="ARBA00004651"/>
    </source>
</evidence>
<name>A0ABU2G4S9_9EURY</name>
<evidence type="ECO:0000259" key="7">
    <source>
        <dbReference type="Pfam" id="PF09335"/>
    </source>
</evidence>